<dbReference type="RefSeq" id="WP_108689112.1">
    <property type="nucleotide sequence ID" value="NZ_QCYK01000003.1"/>
</dbReference>
<dbReference type="SUPFAM" id="SSF81901">
    <property type="entry name" value="HCP-like"/>
    <property type="match status" value="1"/>
</dbReference>
<evidence type="ECO:0000256" key="6">
    <source>
        <dbReference type="PROSITE-ProRule" id="PRU00339"/>
    </source>
</evidence>
<dbReference type="Pfam" id="PF13424">
    <property type="entry name" value="TPR_12"/>
    <property type="match status" value="2"/>
</dbReference>
<sequence>MRDITTRLLLLLYLSCQFTWGLPTALKAQTHTDGRFDVTELSTEFPDSAYTVLKSLIAKARLEQNRVEEAACLQQMGQVLYHQGNYAAAIDHLLEAQKIFREEHQDRQLAQTLNYLGNIYYYNKQPHQAMDEFNEALALFRKLDDHKGIAESYGEIGHLYEKRLAYDSAYLYQQLAMSHLVHNGDSSALAKIYENIASIMEDQGRYDSSLHYYQVALQLNERYHNNIAQIEVVNNLGDIYRKTGQYASGLQYSKRALALAQQLNEKYQLTAAYRDIGRSYGLMKQYDSAYYYTEKARLSFKEIYDRENSKQIALMQVLFDTEKKNAEITRLNAEKQVNGIIIAASVIILLLLLSVAVLIYMRQKLKIRTEQQIRKTQHHIFETEHGLLEAELKNKQLEEENLKQQLEVKSKELSSQILHLIQKNEVLESIKTDLNELLKDDKRDHKKQLKQLVHKINISASQDTYWGEFRTVFEQVHESFFDKVRAVCSDLTPNDLRLIALLKMNLSSSDITTLLGISPDSLRVIRHRLRKKLKLEQGENLSSFLQSL</sequence>
<name>A0A2T7BE28_9BACT</name>
<dbReference type="SUPFAM" id="SSF46894">
    <property type="entry name" value="C-terminal effector domain of the bipartite response regulators"/>
    <property type="match status" value="1"/>
</dbReference>
<dbReference type="PANTHER" id="PTHR46630:SF1">
    <property type="entry name" value="TETRATRICOPEPTIDE REPEAT PROTEIN 29"/>
    <property type="match status" value="1"/>
</dbReference>
<dbReference type="Gene3D" id="1.25.40.10">
    <property type="entry name" value="Tetratricopeptide repeat domain"/>
    <property type="match status" value="2"/>
</dbReference>
<keyword evidence="8" id="KW-1133">Transmembrane helix</keyword>
<feature type="repeat" description="TPR" evidence="6">
    <location>
        <begin position="190"/>
        <end position="223"/>
    </location>
</feature>
<keyword evidence="10" id="KW-1185">Reference proteome</keyword>
<evidence type="ECO:0000256" key="4">
    <source>
        <dbReference type="ARBA" id="ARBA00022803"/>
    </source>
</evidence>
<dbReference type="InterPro" id="IPR016032">
    <property type="entry name" value="Sig_transdc_resp-reg_C-effctor"/>
</dbReference>
<dbReference type="InterPro" id="IPR051476">
    <property type="entry name" value="Bac_ResReg_Asp_Phosphatase"/>
</dbReference>
<evidence type="ECO:0000256" key="3">
    <source>
        <dbReference type="ARBA" id="ARBA00022737"/>
    </source>
</evidence>
<keyword evidence="4 6" id="KW-0802">TPR repeat</keyword>
<evidence type="ECO:0000313" key="10">
    <source>
        <dbReference type="Proteomes" id="UP000244450"/>
    </source>
</evidence>
<feature type="coiled-coil region" evidence="7">
    <location>
        <begin position="380"/>
        <end position="455"/>
    </location>
</feature>
<dbReference type="GO" id="GO:0005737">
    <property type="term" value="C:cytoplasm"/>
    <property type="evidence" value="ECO:0007669"/>
    <property type="project" value="UniProtKB-SubCell"/>
</dbReference>
<reference evidence="9 10" key="1">
    <citation type="submission" date="2018-04" db="EMBL/GenBank/DDBJ databases">
        <title>Chitinophaga fuyangensis sp. nov., isolated from soil in a chemical factory.</title>
        <authorList>
            <person name="Chen K."/>
        </authorList>
    </citation>
    <scope>NUCLEOTIDE SEQUENCE [LARGE SCALE GENOMIC DNA]</scope>
    <source>
        <strain evidence="9 10">LY-1</strain>
    </source>
</reference>
<keyword evidence="3" id="KW-0677">Repeat</keyword>
<dbReference type="EMBL" id="QCYK01000003">
    <property type="protein sequence ID" value="PUZ23356.1"/>
    <property type="molecule type" value="Genomic_DNA"/>
</dbReference>
<evidence type="ECO:0000256" key="1">
    <source>
        <dbReference type="ARBA" id="ARBA00004496"/>
    </source>
</evidence>
<gene>
    <name evidence="9" type="ORF">DCC81_23515</name>
</gene>
<feature type="repeat" description="TPR" evidence="6">
    <location>
        <begin position="230"/>
        <end position="263"/>
    </location>
</feature>
<dbReference type="InterPro" id="IPR019734">
    <property type="entry name" value="TPR_rpt"/>
</dbReference>
<evidence type="ECO:0000256" key="5">
    <source>
        <dbReference type="ARBA" id="ARBA00038253"/>
    </source>
</evidence>
<dbReference type="GO" id="GO:0003677">
    <property type="term" value="F:DNA binding"/>
    <property type="evidence" value="ECO:0007669"/>
    <property type="project" value="InterPro"/>
</dbReference>
<feature type="transmembrane region" description="Helical" evidence="8">
    <location>
        <begin position="340"/>
        <end position="361"/>
    </location>
</feature>
<dbReference type="PANTHER" id="PTHR46630">
    <property type="entry name" value="TETRATRICOPEPTIDE REPEAT PROTEIN 29"/>
    <property type="match status" value="1"/>
</dbReference>
<keyword evidence="2" id="KW-0963">Cytoplasm</keyword>
<dbReference type="SMART" id="SM00028">
    <property type="entry name" value="TPR"/>
    <property type="match status" value="6"/>
</dbReference>
<comment type="subcellular location">
    <subcellularLocation>
        <location evidence="1">Cytoplasm</location>
    </subcellularLocation>
</comment>
<comment type="similarity">
    <text evidence="5">Belongs to the Rap family.</text>
</comment>
<keyword evidence="8" id="KW-0812">Transmembrane</keyword>
<feature type="repeat" description="TPR" evidence="6">
    <location>
        <begin position="110"/>
        <end position="143"/>
    </location>
</feature>
<evidence type="ECO:0000256" key="2">
    <source>
        <dbReference type="ARBA" id="ARBA00022490"/>
    </source>
</evidence>
<evidence type="ECO:0000256" key="7">
    <source>
        <dbReference type="SAM" id="Coils"/>
    </source>
</evidence>
<comment type="caution">
    <text evidence="9">The sequence shown here is derived from an EMBL/GenBank/DDBJ whole genome shotgun (WGS) entry which is preliminary data.</text>
</comment>
<dbReference type="InterPro" id="IPR011990">
    <property type="entry name" value="TPR-like_helical_dom_sf"/>
</dbReference>
<proteinExistence type="inferred from homology"/>
<dbReference type="AlphaFoldDB" id="A0A2T7BE28"/>
<accession>A0A2T7BE28</accession>
<protein>
    <submittedName>
        <fullName evidence="9">Uncharacterized protein</fullName>
    </submittedName>
</protein>
<keyword evidence="8" id="KW-0472">Membrane</keyword>
<evidence type="ECO:0000313" key="9">
    <source>
        <dbReference type="EMBL" id="PUZ23356.1"/>
    </source>
</evidence>
<dbReference type="Proteomes" id="UP000244450">
    <property type="component" value="Unassembled WGS sequence"/>
</dbReference>
<dbReference type="Pfam" id="PF13374">
    <property type="entry name" value="TPR_10"/>
    <property type="match status" value="1"/>
</dbReference>
<dbReference type="OrthoDB" id="1523128at2"/>
<dbReference type="PROSITE" id="PS50005">
    <property type="entry name" value="TPR"/>
    <property type="match status" value="3"/>
</dbReference>
<dbReference type="GO" id="GO:0006355">
    <property type="term" value="P:regulation of DNA-templated transcription"/>
    <property type="evidence" value="ECO:0007669"/>
    <property type="project" value="InterPro"/>
</dbReference>
<evidence type="ECO:0000256" key="8">
    <source>
        <dbReference type="SAM" id="Phobius"/>
    </source>
</evidence>
<organism evidence="9 10">
    <name type="scientific">Chitinophaga parva</name>
    <dbReference type="NCBI Taxonomy" id="2169414"/>
    <lineage>
        <taxon>Bacteria</taxon>
        <taxon>Pseudomonadati</taxon>
        <taxon>Bacteroidota</taxon>
        <taxon>Chitinophagia</taxon>
        <taxon>Chitinophagales</taxon>
        <taxon>Chitinophagaceae</taxon>
        <taxon>Chitinophaga</taxon>
    </lineage>
</organism>
<keyword evidence="7" id="KW-0175">Coiled coil</keyword>